<reference evidence="3" key="1">
    <citation type="submission" date="2020-10" db="EMBL/GenBank/DDBJ databases">
        <authorList>
            <person name="Abbas A."/>
            <person name="Razzaq R."/>
            <person name="Waqas M."/>
            <person name="Abbas N."/>
            <person name="Nielsen T.K."/>
            <person name="Hansen L.H."/>
            <person name="Hussain S."/>
            <person name="Shahid M."/>
        </authorList>
    </citation>
    <scope>NUCLEOTIDE SEQUENCE</scope>
    <source>
        <strain evidence="3">S14</strain>
    </source>
</reference>
<feature type="transmembrane region" description="Helical" evidence="1">
    <location>
        <begin position="97"/>
        <end position="121"/>
    </location>
</feature>
<feature type="chain" id="PRO_5047336168" evidence="2">
    <location>
        <begin position="24"/>
        <end position="138"/>
    </location>
</feature>
<keyword evidence="1" id="KW-0812">Transmembrane</keyword>
<accession>A0ABU1DBR5</accession>
<name>A0ABU1DBR5_9HYPH</name>
<keyword evidence="4" id="KW-1185">Reference proteome</keyword>
<evidence type="ECO:0000256" key="1">
    <source>
        <dbReference type="SAM" id="Phobius"/>
    </source>
</evidence>
<keyword evidence="1" id="KW-1133">Transmembrane helix</keyword>
<protein>
    <submittedName>
        <fullName evidence="3">DUF423 domain-containing protein</fullName>
    </submittedName>
</protein>
<proteinExistence type="predicted"/>
<evidence type="ECO:0000313" key="3">
    <source>
        <dbReference type="EMBL" id="MDR4305553.1"/>
    </source>
</evidence>
<dbReference type="EMBL" id="JADBEO010000004">
    <property type="protein sequence ID" value="MDR4305553.1"/>
    <property type="molecule type" value="Genomic_DNA"/>
</dbReference>
<evidence type="ECO:0000256" key="2">
    <source>
        <dbReference type="SAM" id="SignalP"/>
    </source>
</evidence>
<feature type="transmembrane region" description="Helical" evidence="1">
    <location>
        <begin position="36"/>
        <end position="55"/>
    </location>
</feature>
<sequence>MSRSAALLLFLAGLFGALGVATAAAAAHVANDPRLQTAALFLMLHGAALFGAVGTTRAFRLGPIMHWPMWIMAAGVVLFCGDLVVRVKAGASPLPVAAPIGGSLIILGWLGLAFGAALGGVDRTPRVRRKDAERETAP</sequence>
<gene>
    <name evidence="3" type="ORF">IHQ68_02810</name>
</gene>
<evidence type="ECO:0000313" key="4">
    <source>
        <dbReference type="Proteomes" id="UP001181622"/>
    </source>
</evidence>
<dbReference type="RefSeq" id="WP_309388662.1">
    <property type="nucleotide sequence ID" value="NZ_JADBEO010000004.1"/>
</dbReference>
<feature type="signal peptide" evidence="2">
    <location>
        <begin position="1"/>
        <end position="23"/>
    </location>
</feature>
<comment type="caution">
    <text evidence="3">The sequence shown here is derived from an EMBL/GenBank/DDBJ whole genome shotgun (WGS) entry which is preliminary data.</text>
</comment>
<dbReference type="InterPro" id="IPR006696">
    <property type="entry name" value="DUF423"/>
</dbReference>
<feature type="transmembrane region" description="Helical" evidence="1">
    <location>
        <begin position="67"/>
        <end position="85"/>
    </location>
</feature>
<dbReference type="Proteomes" id="UP001181622">
    <property type="component" value="Unassembled WGS sequence"/>
</dbReference>
<keyword evidence="2" id="KW-0732">Signal</keyword>
<dbReference type="Pfam" id="PF04241">
    <property type="entry name" value="DUF423"/>
    <property type="match status" value="1"/>
</dbReference>
<organism evidence="3 4">
    <name type="scientific">Chelatococcus sambhunathii</name>
    <dbReference type="NCBI Taxonomy" id="363953"/>
    <lineage>
        <taxon>Bacteria</taxon>
        <taxon>Pseudomonadati</taxon>
        <taxon>Pseudomonadota</taxon>
        <taxon>Alphaproteobacteria</taxon>
        <taxon>Hyphomicrobiales</taxon>
        <taxon>Chelatococcaceae</taxon>
        <taxon>Chelatococcus</taxon>
    </lineage>
</organism>
<keyword evidence="1" id="KW-0472">Membrane</keyword>